<keyword evidence="5" id="KW-0808">Transferase</keyword>
<dbReference type="Pfam" id="PF01762">
    <property type="entry name" value="Galactosyl_T"/>
    <property type="match status" value="1"/>
</dbReference>
<evidence type="ECO:0000256" key="8">
    <source>
        <dbReference type="ARBA" id="ARBA00022989"/>
    </source>
</evidence>
<dbReference type="GO" id="GO:0008499">
    <property type="term" value="F:N-acetyl-beta-D-glucosaminide beta-(1,3)-galactosyltransferase activity"/>
    <property type="evidence" value="ECO:0007669"/>
    <property type="project" value="TreeGrafter"/>
</dbReference>
<keyword evidence="4 13" id="KW-0328">Glycosyltransferase</keyword>
<keyword evidence="15" id="KW-1185">Reference proteome</keyword>
<evidence type="ECO:0000256" key="2">
    <source>
        <dbReference type="ARBA" id="ARBA00004922"/>
    </source>
</evidence>
<keyword evidence="6" id="KW-0812">Transmembrane</keyword>
<keyword evidence="8" id="KW-1133">Transmembrane helix</keyword>
<dbReference type="AlphaFoldDB" id="A0A672YYE3"/>
<dbReference type="Ensembl" id="ENSSORT00005009922.1">
    <property type="protein sequence ID" value="ENSSORP00005009600.1"/>
    <property type="gene ID" value="ENSSORG00005005248.1"/>
</dbReference>
<dbReference type="GO" id="GO:0006493">
    <property type="term" value="P:protein O-linked glycosylation"/>
    <property type="evidence" value="ECO:0007669"/>
    <property type="project" value="TreeGrafter"/>
</dbReference>
<evidence type="ECO:0000256" key="6">
    <source>
        <dbReference type="ARBA" id="ARBA00022692"/>
    </source>
</evidence>
<name>A0A672YYE3_9TELE</name>
<evidence type="ECO:0000256" key="13">
    <source>
        <dbReference type="RuleBase" id="RU363063"/>
    </source>
</evidence>
<keyword evidence="11" id="KW-0472">Membrane</keyword>
<evidence type="ECO:0000313" key="14">
    <source>
        <dbReference type="Ensembl" id="ENSSORP00005009600.1"/>
    </source>
</evidence>
<dbReference type="EC" id="2.4.1.-" evidence="13"/>
<comment type="subcellular location">
    <subcellularLocation>
        <location evidence="1 13">Golgi apparatus membrane</location>
        <topology evidence="1 13">Single-pass type II membrane protein</topology>
    </subcellularLocation>
</comment>
<reference evidence="14" key="3">
    <citation type="submission" date="2025-09" db="UniProtKB">
        <authorList>
            <consortium name="Ensembl"/>
        </authorList>
    </citation>
    <scope>IDENTIFICATION</scope>
</reference>
<dbReference type="Gene3D" id="3.90.550.50">
    <property type="match status" value="1"/>
</dbReference>
<dbReference type="InParanoid" id="A0A672YYE3"/>
<keyword evidence="12" id="KW-0325">Glycoprotein</keyword>
<evidence type="ECO:0000256" key="12">
    <source>
        <dbReference type="ARBA" id="ARBA00023180"/>
    </source>
</evidence>
<dbReference type="FunFam" id="3.90.550.50:FF:000001">
    <property type="entry name" value="Hexosyltransferase"/>
    <property type="match status" value="1"/>
</dbReference>
<organism evidence="14 15">
    <name type="scientific">Sphaeramia orbicularis</name>
    <name type="common">orbiculate cardinalfish</name>
    <dbReference type="NCBI Taxonomy" id="375764"/>
    <lineage>
        <taxon>Eukaryota</taxon>
        <taxon>Metazoa</taxon>
        <taxon>Chordata</taxon>
        <taxon>Craniata</taxon>
        <taxon>Vertebrata</taxon>
        <taxon>Euteleostomi</taxon>
        <taxon>Actinopterygii</taxon>
        <taxon>Neopterygii</taxon>
        <taxon>Teleostei</taxon>
        <taxon>Neoteleostei</taxon>
        <taxon>Acanthomorphata</taxon>
        <taxon>Gobiaria</taxon>
        <taxon>Kurtiformes</taxon>
        <taxon>Apogonoidei</taxon>
        <taxon>Apogonidae</taxon>
        <taxon>Apogoninae</taxon>
        <taxon>Sphaeramia</taxon>
    </lineage>
</organism>
<evidence type="ECO:0000256" key="1">
    <source>
        <dbReference type="ARBA" id="ARBA00004323"/>
    </source>
</evidence>
<comment type="pathway">
    <text evidence="2">Protein modification; protein glycosylation.</text>
</comment>
<dbReference type="GO" id="GO:0006629">
    <property type="term" value="P:lipid metabolic process"/>
    <property type="evidence" value="ECO:0007669"/>
    <property type="project" value="UniProtKB-KW"/>
</dbReference>
<dbReference type="InterPro" id="IPR002659">
    <property type="entry name" value="Glyco_trans_31"/>
</dbReference>
<evidence type="ECO:0000256" key="5">
    <source>
        <dbReference type="ARBA" id="ARBA00022679"/>
    </source>
</evidence>
<dbReference type="PANTHER" id="PTHR11214:SF361">
    <property type="entry name" value="HEXOSYLTRANSFERASE"/>
    <property type="match status" value="1"/>
</dbReference>
<dbReference type="PANTHER" id="PTHR11214">
    <property type="entry name" value="BETA-1,3-N-ACETYLGLUCOSAMINYLTRANSFERASE"/>
    <property type="match status" value="1"/>
</dbReference>
<evidence type="ECO:0000256" key="10">
    <source>
        <dbReference type="ARBA" id="ARBA00023098"/>
    </source>
</evidence>
<reference evidence="14" key="2">
    <citation type="submission" date="2025-08" db="UniProtKB">
        <authorList>
            <consortium name="Ensembl"/>
        </authorList>
    </citation>
    <scope>IDENTIFICATION</scope>
</reference>
<keyword evidence="7" id="KW-0735">Signal-anchor</keyword>
<comment type="similarity">
    <text evidence="3 13">Belongs to the glycosyltransferase 31 family.</text>
</comment>
<proteinExistence type="inferred from homology"/>
<sequence>KVQCHYFLLSSVTATGTKLFLYRCVLSSCSWRLVKFLAASAVLVLSLQILVYELSTDLPTPVLLSEEDYRVLSPQTYKYILNQPAACKHRTPFLVFMVPVAPQQVEARQAVRKTWGAPGAETLTLFFMGVPEEQGSGVQEQLEAESGRHADIIQMDFVDSYPNLTIKTMMMMNWLATHCPNASYAMKVDSDIFVNIFYLMQRLRGSPRWGYITGSVIRNGKVRRDSSSKWFVSKQMYPKDRYPTYMSGAGYVFSSDLAWRISWASRYVKMIPLEDVYVGLCLQVLDVRPVYSYSLPFMTNLFEVRDLQYDRCTFARRVIVNGFSPSELVRVWQDFYQGHVHC</sequence>
<evidence type="ECO:0000256" key="9">
    <source>
        <dbReference type="ARBA" id="ARBA00023034"/>
    </source>
</evidence>
<protein>
    <recommendedName>
        <fullName evidence="13">Hexosyltransferase</fullName>
        <ecNumber evidence="13">2.4.1.-</ecNumber>
    </recommendedName>
</protein>
<evidence type="ECO:0000313" key="15">
    <source>
        <dbReference type="Proteomes" id="UP000472271"/>
    </source>
</evidence>
<keyword evidence="9 13" id="KW-0333">Golgi apparatus</keyword>
<evidence type="ECO:0000256" key="3">
    <source>
        <dbReference type="ARBA" id="ARBA00008661"/>
    </source>
</evidence>
<reference evidence="14" key="1">
    <citation type="submission" date="2019-06" db="EMBL/GenBank/DDBJ databases">
        <authorList>
            <consortium name="Wellcome Sanger Institute Data Sharing"/>
        </authorList>
    </citation>
    <scope>NUCLEOTIDE SEQUENCE [LARGE SCALE GENOMIC DNA]</scope>
</reference>
<evidence type="ECO:0000256" key="4">
    <source>
        <dbReference type="ARBA" id="ARBA00022676"/>
    </source>
</evidence>
<dbReference type="GO" id="GO:0000139">
    <property type="term" value="C:Golgi membrane"/>
    <property type="evidence" value="ECO:0007669"/>
    <property type="project" value="UniProtKB-SubCell"/>
</dbReference>
<evidence type="ECO:0000256" key="11">
    <source>
        <dbReference type="ARBA" id="ARBA00023136"/>
    </source>
</evidence>
<accession>A0A672YYE3</accession>
<keyword evidence="10" id="KW-0443">Lipid metabolism</keyword>
<evidence type="ECO:0000256" key="7">
    <source>
        <dbReference type="ARBA" id="ARBA00022968"/>
    </source>
</evidence>
<dbReference type="Proteomes" id="UP000472271">
    <property type="component" value="Chromosome 9"/>
</dbReference>